<keyword evidence="1" id="KW-0805">Transcription regulation</keyword>
<evidence type="ECO:0000313" key="6">
    <source>
        <dbReference type="EMBL" id="GAA2720917.1"/>
    </source>
</evidence>
<evidence type="ECO:0000259" key="5">
    <source>
        <dbReference type="PROSITE" id="PS50977"/>
    </source>
</evidence>
<gene>
    <name evidence="6" type="ORF">GCM10010439_09940</name>
</gene>
<keyword evidence="3" id="KW-0804">Transcription</keyword>
<organism evidence="6 7">
    <name type="scientific">Actinocorallia aurantiaca</name>
    <dbReference type="NCBI Taxonomy" id="46204"/>
    <lineage>
        <taxon>Bacteria</taxon>
        <taxon>Bacillati</taxon>
        <taxon>Actinomycetota</taxon>
        <taxon>Actinomycetes</taxon>
        <taxon>Streptosporangiales</taxon>
        <taxon>Thermomonosporaceae</taxon>
        <taxon>Actinocorallia</taxon>
    </lineage>
</organism>
<dbReference type="InterPro" id="IPR011075">
    <property type="entry name" value="TetR_C"/>
</dbReference>
<dbReference type="Pfam" id="PF00440">
    <property type="entry name" value="TetR_N"/>
    <property type="match status" value="1"/>
</dbReference>
<protein>
    <submittedName>
        <fullName evidence="6">TetR/AcrR family transcriptional regulator</fullName>
    </submittedName>
</protein>
<feature type="domain" description="HTH tetR-type" evidence="5">
    <location>
        <begin position="3"/>
        <end position="63"/>
    </location>
</feature>
<evidence type="ECO:0000256" key="1">
    <source>
        <dbReference type="ARBA" id="ARBA00023015"/>
    </source>
</evidence>
<dbReference type="Gene3D" id="1.10.10.60">
    <property type="entry name" value="Homeodomain-like"/>
    <property type="match status" value="1"/>
</dbReference>
<proteinExistence type="predicted"/>
<name>A0ABP6GDR5_9ACTN</name>
<dbReference type="PROSITE" id="PS50977">
    <property type="entry name" value="HTH_TETR_2"/>
    <property type="match status" value="1"/>
</dbReference>
<accession>A0ABP6GDR5</accession>
<reference evidence="7" key="1">
    <citation type="journal article" date="2019" name="Int. J. Syst. Evol. Microbiol.">
        <title>The Global Catalogue of Microorganisms (GCM) 10K type strain sequencing project: providing services to taxonomists for standard genome sequencing and annotation.</title>
        <authorList>
            <consortium name="The Broad Institute Genomics Platform"/>
            <consortium name="The Broad Institute Genome Sequencing Center for Infectious Disease"/>
            <person name="Wu L."/>
            <person name="Ma J."/>
        </authorList>
    </citation>
    <scope>NUCLEOTIDE SEQUENCE [LARGE SCALE GENOMIC DNA]</scope>
    <source>
        <strain evidence="7">JCM 8201</strain>
    </source>
</reference>
<dbReference type="PANTHER" id="PTHR30055">
    <property type="entry name" value="HTH-TYPE TRANSCRIPTIONAL REGULATOR RUTR"/>
    <property type="match status" value="1"/>
</dbReference>
<comment type="caution">
    <text evidence="6">The sequence shown here is derived from an EMBL/GenBank/DDBJ whole genome shotgun (WGS) entry which is preliminary data.</text>
</comment>
<keyword evidence="2 4" id="KW-0238">DNA-binding</keyword>
<evidence type="ECO:0000256" key="4">
    <source>
        <dbReference type="PROSITE-ProRule" id="PRU00335"/>
    </source>
</evidence>
<dbReference type="EMBL" id="BAAATZ010000003">
    <property type="protein sequence ID" value="GAA2720917.1"/>
    <property type="molecule type" value="Genomic_DNA"/>
</dbReference>
<dbReference type="InterPro" id="IPR001647">
    <property type="entry name" value="HTH_TetR"/>
</dbReference>
<dbReference type="SUPFAM" id="SSF46689">
    <property type="entry name" value="Homeodomain-like"/>
    <property type="match status" value="1"/>
</dbReference>
<dbReference type="Pfam" id="PF16859">
    <property type="entry name" value="TetR_C_11"/>
    <property type="match status" value="1"/>
</dbReference>
<dbReference type="PANTHER" id="PTHR30055:SF149">
    <property type="entry name" value="TETR-FAMILY TRANSCRIPTIONAL REGULATOR"/>
    <property type="match status" value="1"/>
</dbReference>
<keyword evidence="7" id="KW-1185">Reference proteome</keyword>
<evidence type="ECO:0000256" key="2">
    <source>
        <dbReference type="ARBA" id="ARBA00023125"/>
    </source>
</evidence>
<feature type="DNA-binding region" description="H-T-H motif" evidence="4">
    <location>
        <begin position="26"/>
        <end position="45"/>
    </location>
</feature>
<evidence type="ECO:0000256" key="3">
    <source>
        <dbReference type="ARBA" id="ARBA00023163"/>
    </source>
</evidence>
<dbReference type="Gene3D" id="1.10.357.10">
    <property type="entry name" value="Tetracycline Repressor, domain 2"/>
    <property type="match status" value="1"/>
</dbReference>
<dbReference type="InterPro" id="IPR009057">
    <property type="entry name" value="Homeodomain-like_sf"/>
</dbReference>
<dbReference type="InterPro" id="IPR036271">
    <property type="entry name" value="Tet_transcr_reg_TetR-rel_C_sf"/>
</dbReference>
<dbReference type="InterPro" id="IPR050109">
    <property type="entry name" value="HTH-type_TetR-like_transc_reg"/>
</dbReference>
<dbReference type="Proteomes" id="UP001501842">
    <property type="component" value="Unassembled WGS sequence"/>
</dbReference>
<dbReference type="SUPFAM" id="SSF48498">
    <property type="entry name" value="Tetracyclin repressor-like, C-terminal domain"/>
    <property type="match status" value="1"/>
</dbReference>
<sequence length="185" mass="20383">MSPERERELFAAVLDLVREVGYDALTMDAIAARTHSSKATLYRQWRSKPELVATALARCERPSIADVDTGSLAEDLRGMARWLGEELPSGMELMRALGHASEQDEELRTALRGLVVEPELAKLRLMVARAVRRGELKPDNPALGFVAEMLLGGLAGRWLVEGLDADADYLLRYVDAVIIPALDLS</sequence>
<evidence type="ECO:0000313" key="7">
    <source>
        <dbReference type="Proteomes" id="UP001501842"/>
    </source>
</evidence>